<keyword evidence="3 6" id="KW-0812">Transmembrane</keyword>
<proteinExistence type="inferred from homology"/>
<evidence type="ECO:0000313" key="7">
    <source>
        <dbReference type="EMBL" id="ENW86730.1"/>
    </source>
</evidence>
<reference evidence="9 12" key="2">
    <citation type="submission" date="2017-11" db="EMBL/GenBank/DDBJ databases">
        <title>Revising the taxonomy of the Acinetobacter lwoffii group: the description of Acinetobacter pseudolwoffii sp. nov. and emended description of Acinetobacter lwoffii.</title>
        <authorList>
            <person name="Nemec A."/>
            <person name="Radolfova-Krizova L."/>
        </authorList>
    </citation>
    <scope>NUCLEOTIDE SEQUENCE [LARGE SCALE GENOMIC DNA]</scope>
    <source>
        <strain evidence="9 12">ANC 5044</strain>
    </source>
</reference>
<dbReference type="InterPro" id="IPR000612">
    <property type="entry name" value="PMP3"/>
</dbReference>
<keyword evidence="10" id="KW-1185">Reference proteome</keyword>
<dbReference type="PATRIC" id="fig|1217709.3.peg.1726"/>
<dbReference type="HOGENOM" id="CLU_172373_2_0_6"/>
<evidence type="ECO:0000313" key="9">
    <source>
        <dbReference type="EMBL" id="PJO76174.1"/>
    </source>
</evidence>
<accession>A0A2H9YU83</accession>
<dbReference type="Pfam" id="PF01679">
    <property type="entry name" value="Pmp3"/>
    <property type="match status" value="1"/>
</dbReference>
<dbReference type="GO" id="GO:0016020">
    <property type="term" value="C:membrane"/>
    <property type="evidence" value="ECO:0007669"/>
    <property type="project" value="UniProtKB-SubCell"/>
</dbReference>
<feature type="transmembrane region" description="Helical" evidence="6">
    <location>
        <begin position="33"/>
        <end position="49"/>
    </location>
</feature>
<accession>A0A2H9UP29</accession>
<dbReference type="AlphaFoldDB" id="N9M0Y7"/>
<dbReference type="EMBL" id="PHRG01000001">
    <property type="protein sequence ID" value="PJO76174.1"/>
    <property type="molecule type" value="Genomic_DNA"/>
</dbReference>
<comment type="similarity">
    <text evidence="2">Belongs to the UPF0057 (PMP3) family.</text>
</comment>
<keyword evidence="5 6" id="KW-0472">Membrane</keyword>
<evidence type="ECO:0000256" key="4">
    <source>
        <dbReference type="ARBA" id="ARBA00022989"/>
    </source>
</evidence>
<dbReference type="EMBL" id="PGOZ01000002">
    <property type="protein sequence ID" value="PJI33459.1"/>
    <property type="molecule type" value="Genomic_DNA"/>
</dbReference>
<evidence type="ECO:0000313" key="12">
    <source>
        <dbReference type="Proteomes" id="UP000243446"/>
    </source>
</evidence>
<evidence type="ECO:0000313" key="11">
    <source>
        <dbReference type="Proteomes" id="UP000242351"/>
    </source>
</evidence>
<evidence type="ECO:0000256" key="1">
    <source>
        <dbReference type="ARBA" id="ARBA00004370"/>
    </source>
</evidence>
<gene>
    <name evidence="8" type="ORF">CU320_03400</name>
    <name evidence="9" type="ORF">CWI32_00520</name>
    <name evidence="7" type="ORF">F906_01799</name>
</gene>
<comment type="subcellular location">
    <subcellularLocation>
        <location evidence="1">Membrane</location>
    </subcellularLocation>
</comment>
<dbReference type="RefSeq" id="WP_005096350.1">
    <property type="nucleotide sequence ID" value="NZ_CBDBYO010000009.1"/>
</dbReference>
<dbReference type="EMBL" id="APRJ01000011">
    <property type="protein sequence ID" value="ENW86730.1"/>
    <property type="molecule type" value="Genomic_DNA"/>
</dbReference>
<dbReference type="Proteomes" id="UP000023774">
    <property type="component" value="Unassembled WGS sequence"/>
</dbReference>
<dbReference type="Proteomes" id="UP000242351">
    <property type="component" value="Unassembled WGS sequence"/>
</dbReference>
<evidence type="ECO:0000313" key="8">
    <source>
        <dbReference type="EMBL" id="PJI33459.1"/>
    </source>
</evidence>
<reference evidence="8 11" key="3">
    <citation type="submission" date="2017-11" db="EMBL/GenBank/DDBJ databases">
        <authorList>
            <person name="Han C.G."/>
        </authorList>
    </citation>
    <scope>NUCLEOTIDE SEQUENCE [LARGE SCALE GENOMIC DNA]</scope>
    <source>
        <strain evidence="8 11">ANC 5347</strain>
    </source>
</reference>
<reference evidence="7 10" key="1">
    <citation type="submission" date="2013-02" db="EMBL/GenBank/DDBJ databases">
        <title>The Genome Sequence of Acinetobacter sp. NIPH 713.</title>
        <authorList>
            <consortium name="The Broad Institute Genome Sequencing Platform"/>
            <consortium name="The Broad Institute Genome Sequencing Center for Infectious Disease"/>
            <person name="Cerqueira G."/>
            <person name="Feldgarden M."/>
            <person name="Courvalin P."/>
            <person name="Perichon B."/>
            <person name="Grillot-Courvalin C."/>
            <person name="Clermont D."/>
            <person name="Rocha E."/>
            <person name="Yoon E.-J."/>
            <person name="Nemec A."/>
            <person name="Walker B."/>
            <person name="Young S.K."/>
            <person name="Zeng Q."/>
            <person name="Gargeya S."/>
            <person name="Fitzgerald M."/>
            <person name="Haas B."/>
            <person name="Abouelleil A."/>
            <person name="Alvarado L."/>
            <person name="Arachchi H.M."/>
            <person name="Berlin A.M."/>
            <person name="Chapman S.B."/>
            <person name="Dewar J."/>
            <person name="Goldberg J."/>
            <person name="Griggs A."/>
            <person name="Gujja S."/>
            <person name="Hansen M."/>
            <person name="Howarth C."/>
            <person name="Imamovic A."/>
            <person name="Larimer J."/>
            <person name="McCowan C."/>
            <person name="Murphy C."/>
            <person name="Neiman D."/>
            <person name="Pearson M."/>
            <person name="Priest M."/>
            <person name="Roberts A."/>
            <person name="Saif S."/>
            <person name="Shea T."/>
            <person name="Sisk P."/>
            <person name="Sykes S."/>
            <person name="Wortman J."/>
            <person name="Nusbaum C."/>
            <person name="Birren B."/>
        </authorList>
    </citation>
    <scope>NUCLEOTIDE SEQUENCE [LARGE SCALE GENOMIC DNA]</scope>
    <source>
        <strain evidence="7 10">NIPH 713</strain>
    </source>
</reference>
<evidence type="ECO:0000256" key="5">
    <source>
        <dbReference type="ARBA" id="ARBA00023136"/>
    </source>
</evidence>
<dbReference type="GeneID" id="97177734"/>
<sequence>MKLMIAFIFPWSLFMTIHKPVEATICLMLQISILGWIPAAIWAMFILDRDQIT</sequence>
<accession>N9M0Y7</accession>
<organism evidence="7 10">
    <name type="scientific">Acinetobacter pseudolwoffii</name>
    <dbReference type="NCBI Taxonomy" id="2053287"/>
    <lineage>
        <taxon>Bacteria</taxon>
        <taxon>Pseudomonadati</taxon>
        <taxon>Pseudomonadota</taxon>
        <taxon>Gammaproteobacteria</taxon>
        <taxon>Moraxellales</taxon>
        <taxon>Moraxellaceae</taxon>
        <taxon>Acinetobacter</taxon>
    </lineage>
</organism>
<name>N9M0Y7_9GAMM</name>
<keyword evidence="4 6" id="KW-1133">Transmembrane helix</keyword>
<protein>
    <submittedName>
        <fullName evidence="8">YqaE/Pmp3 family membrane protein</fullName>
    </submittedName>
</protein>
<evidence type="ECO:0000313" key="10">
    <source>
        <dbReference type="Proteomes" id="UP000023774"/>
    </source>
</evidence>
<evidence type="ECO:0000256" key="3">
    <source>
        <dbReference type="ARBA" id="ARBA00022692"/>
    </source>
</evidence>
<comment type="caution">
    <text evidence="7">The sequence shown here is derived from an EMBL/GenBank/DDBJ whole genome shotgun (WGS) entry which is preliminary data.</text>
</comment>
<dbReference type="Proteomes" id="UP000243446">
    <property type="component" value="Unassembled WGS sequence"/>
</dbReference>
<dbReference type="OrthoDB" id="9810121at2"/>
<evidence type="ECO:0000256" key="2">
    <source>
        <dbReference type="ARBA" id="ARBA00009530"/>
    </source>
</evidence>
<reference evidence="8 11" key="4">
    <citation type="submission" date="2017-12" db="EMBL/GenBank/DDBJ databases">
        <title>Revising the taxonomy of the Acinetobacter lwoffii group: the description of Acinetobacter pseudolwoffii sp. nov. and emended description of Acinetobacter lwoffii.</title>
        <authorList>
            <person name="Nemec A."/>
        </authorList>
    </citation>
    <scope>NUCLEOTIDE SEQUENCE [LARGE SCALE GENOMIC DNA]</scope>
    <source>
        <strain evidence="8 11">ANC 5347</strain>
    </source>
</reference>
<evidence type="ECO:0000256" key="6">
    <source>
        <dbReference type="SAM" id="Phobius"/>
    </source>
</evidence>